<feature type="compositionally biased region" description="Pro residues" evidence="1">
    <location>
        <begin position="266"/>
        <end position="300"/>
    </location>
</feature>
<evidence type="ECO:0000313" key="4">
    <source>
        <dbReference type="Proteomes" id="UP000294901"/>
    </source>
</evidence>
<evidence type="ECO:0000313" key="3">
    <source>
        <dbReference type="EMBL" id="TDO39371.1"/>
    </source>
</evidence>
<organism evidence="3 4">
    <name type="scientific">Paractinoplanes brasiliensis</name>
    <dbReference type="NCBI Taxonomy" id="52695"/>
    <lineage>
        <taxon>Bacteria</taxon>
        <taxon>Bacillati</taxon>
        <taxon>Actinomycetota</taxon>
        <taxon>Actinomycetes</taxon>
        <taxon>Micromonosporales</taxon>
        <taxon>Micromonosporaceae</taxon>
        <taxon>Paractinoplanes</taxon>
    </lineage>
</organism>
<evidence type="ECO:0008006" key="5">
    <source>
        <dbReference type="Google" id="ProtNLM"/>
    </source>
</evidence>
<reference evidence="3 4" key="1">
    <citation type="submission" date="2019-03" db="EMBL/GenBank/DDBJ databases">
        <title>Sequencing the genomes of 1000 actinobacteria strains.</title>
        <authorList>
            <person name="Klenk H.-P."/>
        </authorList>
    </citation>
    <scope>NUCLEOTIDE SEQUENCE [LARGE SCALE GENOMIC DNA]</scope>
    <source>
        <strain evidence="3 4">DSM 43805</strain>
    </source>
</reference>
<protein>
    <recommendedName>
        <fullName evidence="5">IgA FC receptor</fullName>
    </recommendedName>
</protein>
<keyword evidence="2" id="KW-0812">Transmembrane</keyword>
<feature type="transmembrane region" description="Helical" evidence="2">
    <location>
        <begin position="20"/>
        <end position="44"/>
    </location>
</feature>
<feature type="region of interest" description="Disordered" evidence="1">
    <location>
        <begin position="204"/>
        <end position="300"/>
    </location>
</feature>
<feature type="transmembrane region" description="Helical" evidence="2">
    <location>
        <begin position="100"/>
        <end position="123"/>
    </location>
</feature>
<evidence type="ECO:0000256" key="1">
    <source>
        <dbReference type="SAM" id="MobiDB-lite"/>
    </source>
</evidence>
<feature type="compositionally biased region" description="Pro residues" evidence="1">
    <location>
        <begin position="204"/>
        <end position="244"/>
    </location>
</feature>
<accession>A0A4R6JV24</accession>
<dbReference type="Proteomes" id="UP000294901">
    <property type="component" value="Unassembled WGS sequence"/>
</dbReference>
<gene>
    <name evidence="3" type="ORF">C8E87_3056</name>
</gene>
<keyword evidence="2" id="KW-1133">Transmembrane helix</keyword>
<name>A0A4R6JV24_9ACTN</name>
<proteinExistence type="predicted"/>
<dbReference type="EMBL" id="SNWR01000001">
    <property type="protein sequence ID" value="TDO39371.1"/>
    <property type="molecule type" value="Genomic_DNA"/>
</dbReference>
<keyword evidence="4" id="KW-1185">Reference proteome</keyword>
<feature type="transmembrane region" description="Helical" evidence="2">
    <location>
        <begin position="64"/>
        <end position="88"/>
    </location>
</feature>
<comment type="caution">
    <text evidence="3">The sequence shown here is derived from an EMBL/GenBank/DDBJ whole genome shotgun (WGS) entry which is preliminary data.</text>
</comment>
<keyword evidence="2" id="KW-0472">Membrane</keyword>
<dbReference type="AlphaFoldDB" id="A0A4R6JV24"/>
<feature type="transmembrane region" description="Helical" evidence="2">
    <location>
        <begin position="152"/>
        <end position="177"/>
    </location>
</feature>
<sequence length="300" mass="30284">MSFPSYPADSARTRPTVVTVAAYLLYVVAAIQVINAILTFSIASSLTDAVRDVYAGTEAEGAESIVSIAFLGGAVINLLLGAGFAVLGFFDSRGKNASRIVTWVIGGISLCCLGINLGGTALVGSMDAGGTTTGAPSQDEVQRRIEEAMPSWFTPATTTLTVVALLAILGAVILLALPAANDFFRKPAAAAAWDPSVPYPPYPGQAPGYPPAPGPYPGQPSPGQPYPGQPPAGQPYPGQPPYPGGPGSGTPSDPGFGAGQHGQPGQPAPGLPPYPGSPSSTPPPPPEGEQPPPKPPTDPA</sequence>
<evidence type="ECO:0000256" key="2">
    <source>
        <dbReference type="SAM" id="Phobius"/>
    </source>
</evidence>